<evidence type="ECO:0008006" key="3">
    <source>
        <dbReference type="Google" id="ProtNLM"/>
    </source>
</evidence>
<sequence length="238" mass="26925">MSCFCNSVFGQGHSSDRIKVYLSGNKENSSPSTSTGTVSGGTLVNGKLFPFQGTNYQYFDTSSYINNRAFLNDKIRTAVIGSYKQLEKEIPDRKFFIMECSNKNGGKIFPHRTHQNGLSIDFMMPLIKDNKAFYGLDTIGASHYWLDFDNEGKYSGDTSISIDFDLVARQILSLETQARNNGYKIQKVIIKTEFKNLIFATPNGKKLKQSNIYLVNSLTPLINSLHDDHFHIDFEILK</sequence>
<reference evidence="1 2" key="1">
    <citation type="submission" date="2014-09" db="EMBL/GenBank/DDBJ databases">
        <title>Sporocytophaga myxococcoides PG-01 genome sequencing.</title>
        <authorList>
            <person name="Liu L."/>
            <person name="Gao P.J."/>
            <person name="Chen G.J."/>
            <person name="Wang L.S."/>
        </authorList>
    </citation>
    <scope>NUCLEOTIDE SEQUENCE [LARGE SCALE GENOMIC DNA]</scope>
    <source>
        <strain evidence="1 2">PG-01</strain>
    </source>
</reference>
<dbReference type="STRING" id="153721.MYP_1108"/>
<dbReference type="InterPro" id="IPR009045">
    <property type="entry name" value="Zn_M74/Hedgehog-like"/>
</dbReference>
<organism evidence="1 2">
    <name type="scientific">Sporocytophaga myxococcoides</name>
    <dbReference type="NCBI Taxonomy" id="153721"/>
    <lineage>
        <taxon>Bacteria</taxon>
        <taxon>Pseudomonadati</taxon>
        <taxon>Bacteroidota</taxon>
        <taxon>Cytophagia</taxon>
        <taxon>Cytophagales</taxon>
        <taxon>Cytophagaceae</taxon>
        <taxon>Sporocytophaga</taxon>
    </lineage>
</organism>
<evidence type="ECO:0000313" key="2">
    <source>
        <dbReference type="Proteomes" id="UP000030185"/>
    </source>
</evidence>
<keyword evidence="2" id="KW-1185">Reference proteome</keyword>
<protein>
    <recommendedName>
        <fullName evidence="3">Replication initiation protein</fullName>
    </recommendedName>
</protein>
<dbReference type="AlphaFoldDB" id="A0A098LAF3"/>
<evidence type="ECO:0000313" key="1">
    <source>
        <dbReference type="EMBL" id="GAL83880.1"/>
    </source>
</evidence>
<dbReference type="eggNOG" id="COG3770">
    <property type="taxonomic scope" value="Bacteria"/>
</dbReference>
<proteinExistence type="predicted"/>
<dbReference type="EMBL" id="BBLT01000002">
    <property type="protein sequence ID" value="GAL83880.1"/>
    <property type="molecule type" value="Genomic_DNA"/>
</dbReference>
<dbReference type="SUPFAM" id="SSF55166">
    <property type="entry name" value="Hedgehog/DD-peptidase"/>
    <property type="match status" value="1"/>
</dbReference>
<dbReference type="Proteomes" id="UP000030185">
    <property type="component" value="Unassembled WGS sequence"/>
</dbReference>
<accession>A0A098LAF3</accession>
<gene>
    <name evidence="1" type="ORF">MYP_1108</name>
</gene>
<comment type="caution">
    <text evidence="1">The sequence shown here is derived from an EMBL/GenBank/DDBJ whole genome shotgun (WGS) entry which is preliminary data.</text>
</comment>
<dbReference type="Gene3D" id="3.30.1380.10">
    <property type="match status" value="1"/>
</dbReference>
<name>A0A098LAF3_9BACT</name>